<dbReference type="Proteomes" id="UP000016496">
    <property type="component" value="Unassembled WGS sequence"/>
</dbReference>
<sequence>MISKILNFFLANQQSIFKFAKNVTVLSFQIPKNTDMKQPHPFDCFSQQALQTLHRYRAVMFSPTLF</sequence>
<reference evidence="1 2" key="1">
    <citation type="submission" date="2013-08" db="EMBL/GenBank/DDBJ databases">
        <authorList>
            <person name="Weinstock G."/>
            <person name="Sodergren E."/>
            <person name="Wylie T."/>
            <person name="Fulton L."/>
            <person name="Fulton R."/>
            <person name="Fronick C."/>
            <person name="O'Laughlin M."/>
            <person name="Godfrey J."/>
            <person name="Miner T."/>
            <person name="Herter B."/>
            <person name="Appelbaum E."/>
            <person name="Cordes M."/>
            <person name="Lek S."/>
            <person name="Wollam A."/>
            <person name="Pepin K.H."/>
            <person name="Palsikar V.B."/>
            <person name="Mitreva M."/>
            <person name="Wilson R.K."/>
        </authorList>
    </citation>
    <scope>NUCLEOTIDE SEQUENCE [LARGE SCALE GENOMIC DNA]</scope>
    <source>
        <strain evidence="1 2">F0041</strain>
    </source>
</reference>
<organism evidence="1 2">
    <name type="scientific">Bacteroides pyogenes F0041</name>
    <dbReference type="NCBI Taxonomy" id="1321819"/>
    <lineage>
        <taxon>Bacteria</taxon>
        <taxon>Pseudomonadati</taxon>
        <taxon>Bacteroidota</taxon>
        <taxon>Bacteroidia</taxon>
        <taxon>Bacteroidales</taxon>
        <taxon>Bacteroidaceae</taxon>
        <taxon>Bacteroides</taxon>
    </lineage>
</organism>
<dbReference type="AlphaFoldDB" id="U2C7G0"/>
<protein>
    <submittedName>
        <fullName evidence="1">Uncharacterized protein</fullName>
    </submittedName>
</protein>
<evidence type="ECO:0000313" key="2">
    <source>
        <dbReference type="Proteomes" id="UP000016496"/>
    </source>
</evidence>
<dbReference type="PATRIC" id="fig|1321819.3.peg.869"/>
<accession>U2C7G0</accession>
<dbReference type="EMBL" id="AWSV01000054">
    <property type="protein sequence ID" value="ERI86429.1"/>
    <property type="molecule type" value="Genomic_DNA"/>
</dbReference>
<name>U2C7G0_9BACE</name>
<gene>
    <name evidence="1" type="ORF">HMPREF1981_00940</name>
</gene>
<comment type="caution">
    <text evidence="1">The sequence shown here is derived from an EMBL/GenBank/DDBJ whole genome shotgun (WGS) entry which is preliminary data.</text>
</comment>
<evidence type="ECO:0000313" key="1">
    <source>
        <dbReference type="EMBL" id="ERI86429.1"/>
    </source>
</evidence>
<dbReference type="HOGENOM" id="CLU_2822209_0_0_10"/>
<proteinExistence type="predicted"/>